<organism evidence="13 14">
    <name type="scientific">Orchesella dallaii</name>
    <dbReference type="NCBI Taxonomy" id="48710"/>
    <lineage>
        <taxon>Eukaryota</taxon>
        <taxon>Metazoa</taxon>
        <taxon>Ecdysozoa</taxon>
        <taxon>Arthropoda</taxon>
        <taxon>Hexapoda</taxon>
        <taxon>Collembola</taxon>
        <taxon>Entomobryomorpha</taxon>
        <taxon>Entomobryoidea</taxon>
        <taxon>Orchesellidae</taxon>
        <taxon>Orchesellinae</taxon>
        <taxon>Orchesella</taxon>
    </lineage>
</organism>
<keyword evidence="5" id="KW-0732">Signal</keyword>
<dbReference type="Gene3D" id="2.110.10.10">
    <property type="entry name" value="Hemopexin-like domain"/>
    <property type="match status" value="1"/>
</dbReference>
<comment type="cofactor">
    <cofactor evidence="1">
        <name>Zn(2+)</name>
        <dbReference type="ChEBI" id="CHEBI:29105"/>
    </cofactor>
</comment>
<evidence type="ECO:0000256" key="3">
    <source>
        <dbReference type="ARBA" id="ARBA00022670"/>
    </source>
</evidence>
<keyword evidence="9" id="KW-0482">Metalloprotease</keyword>
<dbReference type="SMART" id="SM00120">
    <property type="entry name" value="HX"/>
    <property type="match status" value="4"/>
</dbReference>
<evidence type="ECO:0000256" key="5">
    <source>
        <dbReference type="ARBA" id="ARBA00022729"/>
    </source>
</evidence>
<dbReference type="InterPro" id="IPR002477">
    <property type="entry name" value="Peptidoglycan-bd-like"/>
</dbReference>
<feature type="repeat" description="Hemopexin" evidence="11">
    <location>
        <begin position="332"/>
        <end position="379"/>
    </location>
</feature>
<dbReference type="InterPro" id="IPR001818">
    <property type="entry name" value="Pept_M10_metallopeptidase"/>
</dbReference>
<evidence type="ECO:0000313" key="14">
    <source>
        <dbReference type="Proteomes" id="UP001642540"/>
    </source>
</evidence>
<feature type="repeat" description="Hemopexin" evidence="11">
    <location>
        <begin position="380"/>
        <end position="425"/>
    </location>
</feature>
<dbReference type="InterPro" id="IPR036375">
    <property type="entry name" value="Hemopexin-like_dom_sf"/>
</dbReference>
<dbReference type="PRINTS" id="PR00138">
    <property type="entry name" value="MATRIXIN"/>
</dbReference>
<dbReference type="CDD" id="cd04278">
    <property type="entry name" value="ZnMc_MMP"/>
    <property type="match status" value="1"/>
</dbReference>
<evidence type="ECO:0000256" key="10">
    <source>
        <dbReference type="ARBA" id="ARBA00023145"/>
    </source>
</evidence>
<feature type="domain" description="Peptidase metallopeptidase" evidence="12">
    <location>
        <begin position="133"/>
        <end position="290"/>
    </location>
</feature>
<feature type="repeat" description="Hemopexin" evidence="11">
    <location>
        <begin position="426"/>
        <end position="497"/>
    </location>
</feature>
<evidence type="ECO:0000256" key="1">
    <source>
        <dbReference type="ARBA" id="ARBA00001947"/>
    </source>
</evidence>
<evidence type="ECO:0000256" key="2">
    <source>
        <dbReference type="ARBA" id="ARBA00010370"/>
    </source>
</evidence>
<dbReference type="InterPro" id="IPR024079">
    <property type="entry name" value="MetalloPept_cat_dom_sf"/>
</dbReference>
<name>A0ABP1PY81_9HEXA</name>
<dbReference type="InterPro" id="IPR006026">
    <property type="entry name" value="Peptidase_Metallo"/>
</dbReference>
<dbReference type="PROSITE" id="PS51642">
    <property type="entry name" value="HEMOPEXIN_2"/>
    <property type="match status" value="4"/>
</dbReference>
<dbReference type="PIRSF" id="PIRSF001191">
    <property type="entry name" value="Peptidase_M10A_matrix"/>
    <property type="match status" value="1"/>
</dbReference>
<evidence type="ECO:0000259" key="12">
    <source>
        <dbReference type="SMART" id="SM00235"/>
    </source>
</evidence>
<evidence type="ECO:0000256" key="7">
    <source>
        <dbReference type="ARBA" id="ARBA00022801"/>
    </source>
</evidence>
<protein>
    <recommendedName>
        <fullName evidence="12">Peptidase metallopeptidase domain-containing protein</fullName>
    </recommendedName>
</protein>
<dbReference type="PANTHER" id="PTHR10201">
    <property type="entry name" value="MATRIX METALLOPROTEINASE"/>
    <property type="match status" value="1"/>
</dbReference>
<evidence type="ECO:0000256" key="6">
    <source>
        <dbReference type="ARBA" id="ARBA00022737"/>
    </source>
</evidence>
<dbReference type="SMART" id="SM00235">
    <property type="entry name" value="ZnMc"/>
    <property type="match status" value="1"/>
</dbReference>
<evidence type="ECO:0000256" key="8">
    <source>
        <dbReference type="ARBA" id="ARBA00022833"/>
    </source>
</evidence>
<dbReference type="EMBL" id="CAXLJM020000007">
    <property type="protein sequence ID" value="CAL8075167.1"/>
    <property type="molecule type" value="Genomic_DNA"/>
</dbReference>
<proteinExistence type="inferred from homology"/>
<dbReference type="Gene3D" id="3.40.390.10">
    <property type="entry name" value="Collagenase (Catalytic Domain)"/>
    <property type="match status" value="1"/>
</dbReference>
<dbReference type="Proteomes" id="UP001642540">
    <property type="component" value="Unassembled WGS sequence"/>
</dbReference>
<dbReference type="PANTHER" id="PTHR10201:SF291">
    <property type="entry name" value="MATRIX METALLOPROTEINASE 1, ISOFORM C-RELATED"/>
    <property type="match status" value="1"/>
</dbReference>
<dbReference type="SUPFAM" id="SSF47090">
    <property type="entry name" value="PGBD-like"/>
    <property type="match status" value="1"/>
</dbReference>
<dbReference type="InterPro" id="IPR036365">
    <property type="entry name" value="PGBD-like_sf"/>
</dbReference>
<dbReference type="CDD" id="cd00094">
    <property type="entry name" value="HX"/>
    <property type="match status" value="1"/>
</dbReference>
<keyword evidence="6" id="KW-0677">Repeat</keyword>
<keyword evidence="4" id="KW-0479">Metal-binding</keyword>
<comment type="caution">
    <text evidence="13">The sequence shown here is derived from an EMBL/GenBank/DDBJ whole genome shotgun (WGS) entry which is preliminary data.</text>
</comment>
<keyword evidence="3" id="KW-0645">Protease</keyword>
<keyword evidence="14" id="KW-1185">Reference proteome</keyword>
<comment type="similarity">
    <text evidence="2">Belongs to the peptidase M10A family.</text>
</comment>
<feature type="repeat" description="Hemopexin" evidence="11">
    <location>
        <begin position="498"/>
        <end position="546"/>
    </location>
</feature>
<dbReference type="SUPFAM" id="SSF50923">
    <property type="entry name" value="Hemopexin-like domain"/>
    <property type="match status" value="1"/>
</dbReference>
<evidence type="ECO:0000256" key="4">
    <source>
        <dbReference type="ARBA" id="ARBA00022723"/>
    </source>
</evidence>
<evidence type="ECO:0000256" key="9">
    <source>
        <dbReference type="ARBA" id="ARBA00023049"/>
    </source>
</evidence>
<dbReference type="Pfam" id="PF00045">
    <property type="entry name" value="Hemopexin"/>
    <property type="match status" value="3"/>
</dbReference>
<sequence>MKRPVLPVILSLVAPLIFVHILLMDIQSVASYKVQSTGDVLEYLSRFGYIHNLREDSAVDVDETREGVREFQENANLIPNGRLNRRTIAAMNKPRCGNRDLRVYESDEIGSSQESQTRSNPFALVRRKRFDLQGPRWRKRVLTYRIAKFASSSLKPKTLQKEIDLAFKYWEREANLTFRKVWDGKADIEISFFTGDHGDEESFDGPSKTLAHAFYPTKGRIHFDDEEKWTVNNRNGHNLRTVAVHEIGHALGLGHSNDQQAVMYLMYQGFRNKLQLHADDIVAIQALYGPKMQPSTNSKLSNEVYKQTTPFMVKLDGMVSGLKENLPDLCVDPKIDAISTLADGHIYVFQGEFYFRMKMGQPYSREQYPRRINETFFGLPSNLDTVLTISTGKTYFFKGRLYWRSTGTRMDKGYPKRINTNFLGVPNHLDGSTVWSWNNMIYFFKKNRYWRYSFEHPRKLVETGIVSKQRVSNGKIKVIKQNASGYPRRISPNWPGIPDKIEDAFLAPNNRTYFFKDGEYWQFHDPDSDQEAASYPRPSTSWWFGCNDVTLDTRKVRHNRNRRVHI</sequence>
<dbReference type="Pfam" id="PF01471">
    <property type="entry name" value="PG_binding_1"/>
    <property type="match status" value="1"/>
</dbReference>
<keyword evidence="8" id="KW-0862">Zinc</keyword>
<dbReference type="Pfam" id="PF00413">
    <property type="entry name" value="Peptidase_M10"/>
    <property type="match status" value="1"/>
</dbReference>
<gene>
    <name evidence="13" type="ORF">ODALV1_LOCUS3093</name>
</gene>
<keyword evidence="7" id="KW-0378">Hydrolase</keyword>
<dbReference type="InterPro" id="IPR033739">
    <property type="entry name" value="M10A_MMP"/>
</dbReference>
<dbReference type="InterPro" id="IPR000585">
    <property type="entry name" value="Hemopexin-like_dom"/>
</dbReference>
<dbReference type="InterPro" id="IPR021190">
    <property type="entry name" value="Pept_M10A"/>
</dbReference>
<evidence type="ECO:0000256" key="11">
    <source>
        <dbReference type="PROSITE-ProRule" id="PRU01011"/>
    </source>
</evidence>
<evidence type="ECO:0000313" key="13">
    <source>
        <dbReference type="EMBL" id="CAL8075167.1"/>
    </source>
</evidence>
<dbReference type="SUPFAM" id="SSF55486">
    <property type="entry name" value="Metalloproteases ('zincins'), catalytic domain"/>
    <property type="match status" value="1"/>
</dbReference>
<dbReference type="InterPro" id="IPR018487">
    <property type="entry name" value="Hemopexin-like_repeat"/>
</dbReference>
<reference evidence="13 14" key="1">
    <citation type="submission" date="2024-08" db="EMBL/GenBank/DDBJ databases">
        <authorList>
            <person name="Cucini C."/>
            <person name="Frati F."/>
        </authorList>
    </citation>
    <scope>NUCLEOTIDE SEQUENCE [LARGE SCALE GENOMIC DNA]</scope>
</reference>
<keyword evidence="10" id="KW-0865">Zymogen</keyword>
<accession>A0ABP1PY81</accession>